<dbReference type="Proteomes" id="UP000078397">
    <property type="component" value="Unassembled WGS sequence"/>
</dbReference>
<feature type="chain" id="PRO_5008101016" evidence="1">
    <location>
        <begin position="19"/>
        <end position="209"/>
    </location>
</feature>
<evidence type="ECO:0000313" key="3">
    <source>
        <dbReference type="Proteomes" id="UP000078397"/>
    </source>
</evidence>
<dbReference type="OrthoDB" id="3535343at2759"/>
<sequence length="209" mass="23684">MHISSLVIGFVSATLVAGECKPYPPSMVEYSYGFEEPLPPKVKFEFQTHFVQHKWDANKTSHIGVGYMYNSPKKQRVRVDSGNEFALASSIFDFKNKTTVGGLELVNNIFTNVFDPKNPSVWEGYSNSNYPLIESDFLTKREAVFVGLVERPFLTEKVSSWSLMYPGEVALTVFVDKCGAVVGYDYFSPYLRTRVTTSFFNTHFGEVDF</sequence>
<evidence type="ECO:0000313" key="2">
    <source>
        <dbReference type="EMBL" id="OAQ58301.1"/>
    </source>
</evidence>
<protein>
    <submittedName>
        <fullName evidence="2">Uncharacterized protein</fullName>
    </submittedName>
</protein>
<dbReference type="GeneID" id="28853757"/>
<accession>A0A179EYP3</accession>
<comment type="caution">
    <text evidence="2">The sequence shown here is derived from an EMBL/GenBank/DDBJ whole genome shotgun (WGS) entry which is preliminary data.</text>
</comment>
<name>A0A179EYP3_METCM</name>
<keyword evidence="1" id="KW-0732">Signal</keyword>
<dbReference type="RefSeq" id="XP_018136478.1">
    <property type="nucleotide sequence ID" value="XM_018289763.1"/>
</dbReference>
<dbReference type="EMBL" id="LSBJ02000027">
    <property type="protein sequence ID" value="OAQ58301.1"/>
    <property type="molecule type" value="Genomic_DNA"/>
</dbReference>
<reference evidence="2 3" key="1">
    <citation type="journal article" date="2016" name="PLoS Pathog.">
        <title>Biosynthesis of antibiotic leucinostatins in bio-control fungus Purpureocillium lilacinum and their inhibition on phytophthora revealed by genome mining.</title>
        <authorList>
            <person name="Wang G."/>
            <person name="Liu Z."/>
            <person name="Lin R."/>
            <person name="Li E."/>
            <person name="Mao Z."/>
            <person name="Ling J."/>
            <person name="Yang Y."/>
            <person name="Yin W.B."/>
            <person name="Xie B."/>
        </authorList>
    </citation>
    <scope>NUCLEOTIDE SEQUENCE [LARGE SCALE GENOMIC DNA]</scope>
    <source>
        <strain evidence="2">170</strain>
    </source>
</reference>
<dbReference type="AlphaFoldDB" id="A0A179EYP3"/>
<organism evidence="2 3">
    <name type="scientific">Pochonia chlamydosporia 170</name>
    <dbReference type="NCBI Taxonomy" id="1380566"/>
    <lineage>
        <taxon>Eukaryota</taxon>
        <taxon>Fungi</taxon>
        <taxon>Dikarya</taxon>
        <taxon>Ascomycota</taxon>
        <taxon>Pezizomycotina</taxon>
        <taxon>Sordariomycetes</taxon>
        <taxon>Hypocreomycetidae</taxon>
        <taxon>Hypocreales</taxon>
        <taxon>Clavicipitaceae</taxon>
        <taxon>Pochonia</taxon>
    </lineage>
</organism>
<dbReference type="KEGG" id="pchm:VFPPC_11640"/>
<proteinExistence type="predicted"/>
<gene>
    <name evidence="2" type="ORF">VFPPC_11640</name>
</gene>
<evidence type="ECO:0000256" key="1">
    <source>
        <dbReference type="SAM" id="SignalP"/>
    </source>
</evidence>
<feature type="signal peptide" evidence="1">
    <location>
        <begin position="1"/>
        <end position="18"/>
    </location>
</feature>
<keyword evidence="3" id="KW-1185">Reference proteome</keyword>